<dbReference type="GeneID" id="26637915"/>
<name>A0A0A0PZD9_9CAUD</name>
<dbReference type="EMBL" id="KF835987">
    <property type="protein sequence ID" value="AHY24984.1"/>
    <property type="molecule type" value="Genomic_DNA"/>
</dbReference>
<dbReference type="OrthoDB" id="28402at10239"/>
<dbReference type="RefSeq" id="YP_009211443.1">
    <property type="nucleotide sequence ID" value="NC_028940.1"/>
</dbReference>
<gene>
    <name evidence="1" type="ORF">PM2_022</name>
</gene>
<reference evidence="1 2" key="1">
    <citation type="journal article" date="2015" name="Plant Pathol. J.">
        <title>Isolation and Genomic Characterization of the T4-Like Bacteriophage PM2 Infecting Pectobacterium carotovorum subsp. carotovorum.</title>
        <authorList>
            <person name="Lim J.A."/>
            <person name="Lee D.H."/>
            <person name="Heu S."/>
        </authorList>
    </citation>
    <scope>NUCLEOTIDE SEQUENCE [LARGE SCALE GENOMIC DNA]</scope>
</reference>
<organism evidence="1 2">
    <name type="scientific">Pectobacterium bacteriophage PM2</name>
    <dbReference type="NCBI Taxonomy" id="1429794"/>
    <lineage>
        <taxon>Viruses</taxon>
        <taxon>Duplodnaviria</taxon>
        <taxon>Heunggongvirae</taxon>
        <taxon>Uroviricota</taxon>
        <taxon>Caudoviricetes</taxon>
        <taxon>Pantevenvirales</taxon>
        <taxon>Straboviridae</taxon>
        <taxon>Tevenvirinae</taxon>
        <taxon>Mosugukvirus</taxon>
        <taxon>Mosugukvirus pm2</taxon>
    </lineage>
</organism>
<dbReference type="KEGG" id="vg:26637915"/>
<proteinExistence type="predicted"/>
<evidence type="ECO:0000313" key="1">
    <source>
        <dbReference type="EMBL" id="AHY24984.1"/>
    </source>
</evidence>
<keyword evidence="2" id="KW-1185">Reference proteome</keyword>
<accession>A0A0A0PZD9</accession>
<evidence type="ECO:0000313" key="2">
    <source>
        <dbReference type="Proteomes" id="UP000030739"/>
    </source>
</evidence>
<protein>
    <submittedName>
        <fullName evidence="1">Uncharacterized protein</fullName>
    </submittedName>
</protein>
<sequence>MKSTKWRAPISLTGGINDLIINEYIKSCPDYGAFIKNNVIVHAYREVEEYLEASLEIRHSYWDMFKCKQVFSHVTFTTFRC</sequence>
<dbReference type="Proteomes" id="UP000030739">
    <property type="component" value="Segment"/>
</dbReference>